<gene>
    <name evidence="1" type="ORF">DN062_12695</name>
</gene>
<evidence type="ECO:0000313" key="2">
    <source>
        <dbReference type="Proteomes" id="UP000250744"/>
    </source>
</evidence>
<evidence type="ECO:0008006" key="3">
    <source>
        <dbReference type="Google" id="ProtNLM"/>
    </source>
</evidence>
<keyword evidence="2" id="KW-1185">Reference proteome</keyword>
<dbReference type="Proteomes" id="UP000250744">
    <property type="component" value="Unassembled WGS sequence"/>
</dbReference>
<evidence type="ECO:0000313" key="1">
    <source>
        <dbReference type="EMBL" id="RAU17542.1"/>
    </source>
</evidence>
<organism evidence="1 2">
    <name type="scientific">Nitrincola tibetensis</name>
    <dbReference type="NCBI Taxonomy" id="2219697"/>
    <lineage>
        <taxon>Bacteria</taxon>
        <taxon>Pseudomonadati</taxon>
        <taxon>Pseudomonadota</taxon>
        <taxon>Gammaproteobacteria</taxon>
        <taxon>Oceanospirillales</taxon>
        <taxon>Oceanospirillaceae</taxon>
        <taxon>Nitrincola</taxon>
    </lineage>
</organism>
<reference evidence="1 2" key="1">
    <citation type="submission" date="2018-06" db="EMBL/GenBank/DDBJ databases">
        <title>Nitrincola tibetense sp. nov., isolated from Lake XuguoCo on Tibetan Plateau.</title>
        <authorList>
            <person name="Xing P."/>
        </authorList>
    </citation>
    <scope>NUCLEOTIDE SEQUENCE [LARGE SCALE GENOMIC DNA]</scope>
    <source>
        <strain evidence="2">xg18</strain>
    </source>
</reference>
<name>A0A364NKE2_9GAMM</name>
<dbReference type="OrthoDB" id="4190732at2"/>
<protein>
    <recommendedName>
        <fullName evidence="3">Alcohol dehydrogenase-like C-terminal domain-containing protein</fullName>
    </recommendedName>
</protein>
<dbReference type="Gene3D" id="3.90.180.10">
    <property type="entry name" value="Medium-chain alcohol dehydrogenases, catalytic domain"/>
    <property type="match status" value="1"/>
</dbReference>
<dbReference type="EMBL" id="QKRX01000009">
    <property type="protein sequence ID" value="RAU17542.1"/>
    <property type="molecule type" value="Genomic_DNA"/>
</dbReference>
<comment type="caution">
    <text evidence="1">The sequence shown here is derived from an EMBL/GenBank/DDBJ whole genome shotgun (WGS) entry which is preliminary data.</text>
</comment>
<proteinExistence type="predicted"/>
<accession>A0A364NKE2</accession>
<sequence>MKLAAWGLPLKTIGLIGGFRADVSQLAQWPSGLNFLAGLAEVGQFKSVIDRRYPFEQFVEAYRYIDTGRKRGNVSLILK</sequence>
<dbReference type="Pfam" id="PF13602">
    <property type="entry name" value="ADH_zinc_N_2"/>
    <property type="match status" value="1"/>
</dbReference>
<dbReference type="AlphaFoldDB" id="A0A364NKE2"/>